<dbReference type="OrthoDB" id="6435233at2759"/>
<dbReference type="InterPro" id="IPR036397">
    <property type="entry name" value="RNaseH_sf"/>
</dbReference>
<evidence type="ECO:0000313" key="2">
    <source>
        <dbReference type="EMBL" id="KFM74508.1"/>
    </source>
</evidence>
<keyword evidence="1" id="KW-0732">Signal</keyword>
<keyword evidence="3" id="KW-1185">Reference proteome</keyword>
<dbReference type="EMBL" id="KK119051">
    <property type="protein sequence ID" value="KFM74508.1"/>
    <property type="molecule type" value="Genomic_DNA"/>
</dbReference>
<evidence type="ECO:0000313" key="3">
    <source>
        <dbReference type="Proteomes" id="UP000054359"/>
    </source>
</evidence>
<sequence>MTNISHYVHAGIELLLRLFLDPSLLQPAQGWCQRQLCIEGFMKVVCMRGSQPLMSRHRRDRLQWAQQHVHWTPDHWRAVLFMDESRFSLESDSRYYLIWREAGTHYHP</sequence>
<protein>
    <recommendedName>
        <fullName evidence="4">Transposase Tc1-like domain-containing protein</fullName>
    </recommendedName>
</protein>
<evidence type="ECO:0008006" key="4">
    <source>
        <dbReference type="Google" id="ProtNLM"/>
    </source>
</evidence>
<feature type="signal peptide" evidence="1">
    <location>
        <begin position="1"/>
        <end position="30"/>
    </location>
</feature>
<feature type="non-terminal residue" evidence="2">
    <location>
        <position position="108"/>
    </location>
</feature>
<feature type="chain" id="PRO_5001830366" description="Transposase Tc1-like domain-containing protein" evidence="1">
    <location>
        <begin position="31"/>
        <end position="108"/>
    </location>
</feature>
<proteinExistence type="predicted"/>
<dbReference type="Proteomes" id="UP000054359">
    <property type="component" value="Unassembled WGS sequence"/>
</dbReference>
<organism evidence="2 3">
    <name type="scientific">Stegodyphus mimosarum</name>
    <name type="common">African social velvet spider</name>
    <dbReference type="NCBI Taxonomy" id="407821"/>
    <lineage>
        <taxon>Eukaryota</taxon>
        <taxon>Metazoa</taxon>
        <taxon>Ecdysozoa</taxon>
        <taxon>Arthropoda</taxon>
        <taxon>Chelicerata</taxon>
        <taxon>Arachnida</taxon>
        <taxon>Araneae</taxon>
        <taxon>Araneomorphae</taxon>
        <taxon>Entelegynae</taxon>
        <taxon>Eresoidea</taxon>
        <taxon>Eresidae</taxon>
        <taxon>Stegodyphus</taxon>
    </lineage>
</organism>
<name>A0A087UAW9_STEMI</name>
<gene>
    <name evidence="2" type="ORF">X975_09401</name>
</gene>
<dbReference type="AlphaFoldDB" id="A0A087UAW9"/>
<reference evidence="2 3" key="1">
    <citation type="submission" date="2013-11" db="EMBL/GenBank/DDBJ databases">
        <title>Genome sequencing of Stegodyphus mimosarum.</title>
        <authorList>
            <person name="Bechsgaard J."/>
        </authorList>
    </citation>
    <scope>NUCLEOTIDE SEQUENCE [LARGE SCALE GENOMIC DNA]</scope>
</reference>
<dbReference type="GO" id="GO:0003676">
    <property type="term" value="F:nucleic acid binding"/>
    <property type="evidence" value="ECO:0007669"/>
    <property type="project" value="InterPro"/>
</dbReference>
<dbReference type="Gene3D" id="3.30.420.10">
    <property type="entry name" value="Ribonuclease H-like superfamily/Ribonuclease H"/>
    <property type="match status" value="1"/>
</dbReference>
<accession>A0A087UAW9</accession>
<evidence type="ECO:0000256" key="1">
    <source>
        <dbReference type="SAM" id="SignalP"/>
    </source>
</evidence>